<dbReference type="PANTHER" id="PTHR16140:SF0">
    <property type="entry name" value="NON-STRUCTURAL MAINTENANCE OF CHROMOSOMES ELEMENT 4"/>
    <property type="match status" value="1"/>
</dbReference>
<evidence type="ECO:0000256" key="2">
    <source>
        <dbReference type="ARBA" id="ARBA00008997"/>
    </source>
</evidence>
<dbReference type="PANTHER" id="PTHR16140">
    <property type="entry name" value="NON-STRUCTURAL MAINTENANCE OF CHROMOSOMES ELEMENT 4"/>
    <property type="match status" value="1"/>
</dbReference>
<dbReference type="InterPro" id="IPR014854">
    <property type="entry name" value="Nse4_C"/>
</dbReference>
<comment type="similarity">
    <text evidence="2 7">Belongs to the NSE4 family.</text>
</comment>
<dbReference type="InterPro" id="IPR029225">
    <property type="entry name" value="Nse4_Nse3-bd"/>
</dbReference>
<evidence type="ECO:0000313" key="12">
    <source>
        <dbReference type="Proteomes" id="UP001215280"/>
    </source>
</evidence>
<feature type="domain" description="Non-structural maintenance of chromosome element 4 C-terminal" evidence="9">
    <location>
        <begin position="218"/>
        <end position="311"/>
    </location>
</feature>
<comment type="function">
    <text evidence="7">Component of the SMC5-SMC6 complex, that promotes sister chromatid alignment after DNA damage and facilitates double-stranded DNA breaks (DSBs) repair via homologous recombination between sister chromatids.</text>
</comment>
<evidence type="ECO:0000256" key="3">
    <source>
        <dbReference type="ARBA" id="ARBA00022763"/>
    </source>
</evidence>
<evidence type="ECO:0000259" key="10">
    <source>
        <dbReference type="Pfam" id="PF15412"/>
    </source>
</evidence>
<feature type="domain" description="Nse4/EID protein Nse3/MAGE-binding" evidence="10">
    <location>
        <begin position="74"/>
        <end position="132"/>
    </location>
</feature>
<keyword evidence="12" id="KW-1185">Reference proteome</keyword>
<keyword evidence="6 7" id="KW-0539">Nucleus</keyword>
<feature type="region of interest" description="Disordered" evidence="8">
    <location>
        <begin position="1"/>
        <end position="34"/>
    </location>
</feature>
<dbReference type="AlphaFoldDB" id="A0AAD7JQB7"/>
<evidence type="ECO:0000256" key="8">
    <source>
        <dbReference type="SAM" id="MobiDB-lite"/>
    </source>
</evidence>
<dbReference type="Pfam" id="PF08743">
    <property type="entry name" value="Nse4_C"/>
    <property type="match status" value="1"/>
</dbReference>
<keyword evidence="5 7" id="KW-0234">DNA repair</keyword>
<reference evidence="11" key="1">
    <citation type="submission" date="2023-03" db="EMBL/GenBank/DDBJ databases">
        <title>Massive genome expansion in bonnet fungi (Mycena s.s.) driven by repeated elements and novel gene families across ecological guilds.</title>
        <authorList>
            <consortium name="Lawrence Berkeley National Laboratory"/>
            <person name="Harder C.B."/>
            <person name="Miyauchi S."/>
            <person name="Viragh M."/>
            <person name="Kuo A."/>
            <person name="Thoen E."/>
            <person name="Andreopoulos B."/>
            <person name="Lu D."/>
            <person name="Skrede I."/>
            <person name="Drula E."/>
            <person name="Henrissat B."/>
            <person name="Morin E."/>
            <person name="Kohler A."/>
            <person name="Barry K."/>
            <person name="LaButti K."/>
            <person name="Morin E."/>
            <person name="Salamov A."/>
            <person name="Lipzen A."/>
            <person name="Mereny Z."/>
            <person name="Hegedus B."/>
            <person name="Baldrian P."/>
            <person name="Stursova M."/>
            <person name="Weitz H."/>
            <person name="Taylor A."/>
            <person name="Grigoriev I.V."/>
            <person name="Nagy L.G."/>
            <person name="Martin F."/>
            <person name="Kauserud H."/>
        </authorList>
    </citation>
    <scope>NUCLEOTIDE SEQUENCE</scope>
    <source>
        <strain evidence="11">CBHHK188m</strain>
    </source>
</reference>
<dbReference type="EMBL" id="JARJLG010000025">
    <property type="protein sequence ID" value="KAJ7769661.1"/>
    <property type="molecule type" value="Genomic_DNA"/>
</dbReference>
<gene>
    <name evidence="11" type="ORF">DFH07DRAFT_281576</name>
</gene>
<dbReference type="GO" id="GO:0006310">
    <property type="term" value="P:DNA recombination"/>
    <property type="evidence" value="ECO:0007669"/>
    <property type="project" value="UniProtKB-UniRule"/>
</dbReference>
<name>A0AAD7JQB7_9AGAR</name>
<dbReference type="GO" id="GO:0005634">
    <property type="term" value="C:nucleus"/>
    <property type="evidence" value="ECO:0007669"/>
    <property type="project" value="UniProtKB-SubCell"/>
</dbReference>
<protein>
    <recommendedName>
        <fullName evidence="7">Non-structural maintenance of chromosomes element 4</fullName>
    </recommendedName>
</protein>
<organism evidence="11 12">
    <name type="scientific">Mycena maculata</name>
    <dbReference type="NCBI Taxonomy" id="230809"/>
    <lineage>
        <taxon>Eukaryota</taxon>
        <taxon>Fungi</taxon>
        <taxon>Dikarya</taxon>
        <taxon>Basidiomycota</taxon>
        <taxon>Agaricomycotina</taxon>
        <taxon>Agaricomycetes</taxon>
        <taxon>Agaricomycetidae</taxon>
        <taxon>Agaricales</taxon>
        <taxon>Marasmiineae</taxon>
        <taxon>Mycenaceae</taxon>
        <taxon>Mycena</taxon>
    </lineage>
</organism>
<feature type="region of interest" description="Disordered" evidence="8">
    <location>
        <begin position="165"/>
        <end position="190"/>
    </location>
</feature>
<evidence type="ECO:0000256" key="6">
    <source>
        <dbReference type="ARBA" id="ARBA00023242"/>
    </source>
</evidence>
<dbReference type="GO" id="GO:0006281">
    <property type="term" value="P:DNA repair"/>
    <property type="evidence" value="ECO:0007669"/>
    <property type="project" value="UniProtKB-UniRule"/>
</dbReference>
<evidence type="ECO:0000256" key="1">
    <source>
        <dbReference type="ARBA" id="ARBA00004123"/>
    </source>
</evidence>
<feature type="compositionally biased region" description="Basic and acidic residues" evidence="8">
    <location>
        <begin position="175"/>
        <end position="190"/>
    </location>
</feature>
<evidence type="ECO:0000256" key="7">
    <source>
        <dbReference type="RuleBase" id="RU365071"/>
    </source>
</evidence>
<evidence type="ECO:0000256" key="5">
    <source>
        <dbReference type="ARBA" id="ARBA00023204"/>
    </source>
</evidence>
<evidence type="ECO:0000259" key="9">
    <source>
        <dbReference type="Pfam" id="PF08743"/>
    </source>
</evidence>
<keyword evidence="4 7" id="KW-0233">DNA recombination</keyword>
<dbReference type="Pfam" id="PF15412">
    <property type="entry name" value="Nse4-Nse3_bdg"/>
    <property type="match status" value="1"/>
</dbReference>
<evidence type="ECO:0000313" key="11">
    <source>
        <dbReference type="EMBL" id="KAJ7769661.1"/>
    </source>
</evidence>
<comment type="subunit">
    <text evidence="7">Component of the SMC5-SMC6 complex.</text>
</comment>
<keyword evidence="3 7" id="KW-0227">DNA damage</keyword>
<sequence length="327" mass="37104">MSSSPQGSPRKEDLVYDPDQDPEEKRQLRRGYRSLHKTLDDPKAVHTAEELGIKVEQANHLFQKVKNPQEATLDSSFFVKTTTINSTKARGLKFGTGSFDVDDLVTRLVAFMGGYRPPEDVSSDASDIEEDDSPLDWGKIGRRVMAKSRRVPAMGFMLGPLSIEQKQRAPNKQRARLEKNKNDERRPQEIREEDIARAENETTKNVAMVAAVLDRVEKINIFRLVINPESFAQSVENIFHLSFLIHDAKVSLEIAENGETIVFACDPPSDADRETAMADGNTLLKRQMILEFDEDTWKAAIKVFNITEPYIPTRPRARTRIGDKWYG</sequence>
<dbReference type="GO" id="GO:0030915">
    <property type="term" value="C:Smc5-Smc6 complex"/>
    <property type="evidence" value="ECO:0007669"/>
    <property type="project" value="UniProtKB-UniRule"/>
</dbReference>
<evidence type="ECO:0000256" key="4">
    <source>
        <dbReference type="ARBA" id="ARBA00023172"/>
    </source>
</evidence>
<comment type="subcellular location">
    <subcellularLocation>
        <location evidence="1 7">Nucleus</location>
    </subcellularLocation>
</comment>
<proteinExistence type="inferred from homology"/>
<comment type="caution">
    <text evidence="11">The sequence shown here is derived from an EMBL/GenBank/DDBJ whole genome shotgun (WGS) entry which is preliminary data.</text>
</comment>
<dbReference type="InterPro" id="IPR027786">
    <property type="entry name" value="Nse4/EID"/>
</dbReference>
<accession>A0AAD7JQB7</accession>
<dbReference type="Proteomes" id="UP001215280">
    <property type="component" value="Unassembled WGS sequence"/>
</dbReference>